<reference evidence="1 2" key="1">
    <citation type="submission" date="2018-01" db="EMBL/GenBank/DDBJ databases">
        <title>Complete genome sequence of G25-42.</title>
        <authorList>
            <person name="Zheng Z."/>
            <person name="Sun M."/>
        </authorList>
    </citation>
    <scope>NUCLEOTIDE SEQUENCE [LARGE SCALE GENOMIC DNA]</scope>
    <source>
        <strain evidence="1 2">G25-42</strain>
    </source>
</reference>
<protein>
    <recommendedName>
        <fullName evidence="3">DNA primase/nucleoside triphosphatase C-terminal domain-containing protein</fullName>
    </recommendedName>
</protein>
<sequence length="75" mass="8988">MFEKFIEENIERDIKSFELLENLYKRYLIYCKAHNLKPIGRNGFTYRFTKNRIGVLHNSKGKSASWGVRLLPCKY</sequence>
<evidence type="ECO:0000313" key="2">
    <source>
        <dbReference type="Proteomes" id="UP000286687"/>
    </source>
</evidence>
<gene>
    <name evidence="1" type="ORF">BM74_18015</name>
</gene>
<accession>A0A437SGK8</accession>
<name>A0A437SGK8_BACTU</name>
<organism evidence="1 2">
    <name type="scientific">Bacillus thuringiensis</name>
    <dbReference type="NCBI Taxonomy" id="1428"/>
    <lineage>
        <taxon>Bacteria</taxon>
        <taxon>Bacillati</taxon>
        <taxon>Bacillota</taxon>
        <taxon>Bacilli</taxon>
        <taxon>Bacillales</taxon>
        <taxon>Bacillaceae</taxon>
        <taxon>Bacillus</taxon>
        <taxon>Bacillus cereus group</taxon>
    </lineage>
</organism>
<evidence type="ECO:0000313" key="1">
    <source>
        <dbReference type="EMBL" id="RVU62866.1"/>
    </source>
</evidence>
<dbReference type="Proteomes" id="UP000286687">
    <property type="component" value="Unassembled WGS sequence"/>
</dbReference>
<dbReference type="RefSeq" id="WP_098146310.1">
    <property type="nucleotide sequence ID" value="NZ_LDER01000236.1"/>
</dbReference>
<comment type="caution">
    <text evidence="1">The sequence shown here is derived from an EMBL/GenBank/DDBJ whole genome shotgun (WGS) entry which is preliminary data.</text>
</comment>
<dbReference type="EMBL" id="LDER01000236">
    <property type="protein sequence ID" value="RVU62866.1"/>
    <property type="molecule type" value="Genomic_DNA"/>
</dbReference>
<evidence type="ECO:0008006" key="3">
    <source>
        <dbReference type="Google" id="ProtNLM"/>
    </source>
</evidence>
<dbReference type="AlphaFoldDB" id="A0A437SGK8"/>
<proteinExistence type="predicted"/>